<comment type="pathway">
    <text evidence="1">Purine metabolism; IMP biosynthesis via de novo pathway; N(1)-(5-phospho-D-ribosyl)glycinamide from 5-phospho-alpha-D-ribose 1-diphosphate: step 2/2.</text>
</comment>
<dbReference type="SMART" id="SM01210">
    <property type="entry name" value="GARS_C"/>
    <property type="match status" value="1"/>
</dbReference>
<dbReference type="GO" id="GO:0004637">
    <property type="term" value="F:phosphoribosylamine-glycine ligase activity"/>
    <property type="evidence" value="ECO:0007669"/>
    <property type="project" value="UniProtKB-EC"/>
</dbReference>
<evidence type="ECO:0000256" key="3">
    <source>
        <dbReference type="ARBA" id="ARBA00022598"/>
    </source>
</evidence>
<dbReference type="GO" id="GO:0009113">
    <property type="term" value="P:purine nucleobase biosynthetic process"/>
    <property type="evidence" value="ECO:0007669"/>
    <property type="project" value="InterPro"/>
</dbReference>
<keyword evidence="4" id="KW-0547">Nucleotide-binding</keyword>
<dbReference type="EC" id="6.3.4.13" evidence="2"/>
<dbReference type="InterPro" id="IPR020561">
    <property type="entry name" value="PRibGlycinamid_synth_ATP-grasp"/>
</dbReference>
<dbReference type="Pfam" id="PF01071">
    <property type="entry name" value="GARS_A"/>
    <property type="match status" value="1"/>
</dbReference>
<dbReference type="InterPro" id="IPR020562">
    <property type="entry name" value="PRibGlycinamide_synth_N"/>
</dbReference>
<dbReference type="EMBL" id="CAFBLT010000001">
    <property type="protein sequence ID" value="CAB4871979.1"/>
    <property type="molecule type" value="Genomic_DNA"/>
</dbReference>
<dbReference type="Gene3D" id="3.30.1490.20">
    <property type="entry name" value="ATP-grasp fold, A domain"/>
    <property type="match status" value="1"/>
</dbReference>
<dbReference type="Gene3D" id="3.90.600.10">
    <property type="entry name" value="Phosphoribosylglycinamide synthetase, C-terminal domain"/>
    <property type="match status" value="1"/>
</dbReference>
<dbReference type="Gene3D" id="3.40.50.20">
    <property type="match status" value="1"/>
</dbReference>
<evidence type="ECO:0000256" key="4">
    <source>
        <dbReference type="ARBA" id="ARBA00022741"/>
    </source>
</evidence>
<evidence type="ECO:0000256" key="9">
    <source>
        <dbReference type="ARBA" id="ARBA00042864"/>
    </source>
</evidence>
<evidence type="ECO:0000256" key="1">
    <source>
        <dbReference type="ARBA" id="ARBA00005174"/>
    </source>
</evidence>
<evidence type="ECO:0000313" key="11">
    <source>
        <dbReference type="EMBL" id="CAB4831808.1"/>
    </source>
</evidence>
<evidence type="ECO:0000256" key="6">
    <source>
        <dbReference type="ARBA" id="ARBA00022840"/>
    </source>
</evidence>
<dbReference type="GO" id="GO:0046872">
    <property type="term" value="F:metal ion binding"/>
    <property type="evidence" value="ECO:0007669"/>
    <property type="project" value="InterPro"/>
</dbReference>
<reference evidence="11" key="1">
    <citation type="submission" date="2020-05" db="EMBL/GenBank/DDBJ databases">
        <authorList>
            <person name="Chiriac C."/>
            <person name="Salcher M."/>
            <person name="Ghai R."/>
            <person name="Kavagutti S V."/>
        </authorList>
    </citation>
    <scope>NUCLEOTIDE SEQUENCE</scope>
</reference>
<dbReference type="Pfam" id="PF02843">
    <property type="entry name" value="GARS_C"/>
    <property type="match status" value="1"/>
</dbReference>
<dbReference type="HAMAP" id="MF_00138">
    <property type="entry name" value="GARS"/>
    <property type="match status" value="1"/>
</dbReference>
<dbReference type="SUPFAM" id="SSF56059">
    <property type="entry name" value="Glutathione synthetase ATP-binding domain-like"/>
    <property type="match status" value="1"/>
</dbReference>
<dbReference type="SMART" id="SM01209">
    <property type="entry name" value="GARS_A"/>
    <property type="match status" value="1"/>
</dbReference>
<dbReference type="PROSITE" id="PS00184">
    <property type="entry name" value="GARS"/>
    <property type="match status" value="1"/>
</dbReference>
<evidence type="ECO:0000313" key="13">
    <source>
        <dbReference type="EMBL" id="CAB5019785.1"/>
    </source>
</evidence>
<dbReference type="InterPro" id="IPR000115">
    <property type="entry name" value="PRibGlycinamide_synth"/>
</dbReference>
<gene>
    <name evidence="11" type="ORF">UFOPK3164_01265</name>
    <name evidence="12" type="ORF">UFOPK3427_00863</name>
    <name evidence="13" type="ORF">UFOPK4112_00846</name>
</gene>
<keyword evidence="5" id="KW-0658">Purine biosynthesis</keyword>
<dbReference type="Gene3D" id="3.30.470.20">
    <property type="entry name" value="ATP-grasp fold, B domain"/>
    <property type="match status" value="1"/>
</dbReference>
<dbReference type="PANTHER" id="PTHR43472:SF1">
    <property type="entry name" value="PHOSPHORIBOSYLAMINE--GLYCINE LIGASE, CHLOROPLASTIC"/>
    <property type="match status" value="1"/>
</dbReference>
<dbReference type="InterPro" id="IPR020559">
    <property type="entry name" value="PRibGlycinamide_synth_CS"/>
</dbReference>
<accession>A0A6J7AH59</accession>
<organism evidence="11">
    <name type="scientific">freshwater metagenome</name>
    <dbReference type="NCBI Taxonomy" id="449393"/>
    <lineage>
        <taxon>unclassified sequences</taxon>
        <taxon>metagenomes</taxon>
        <taxon>ecological metagenomes</taxon>
    </lineage>
</organism>
<dbReference type="InterPro" id="IPR011054">
    <property type="entry name" value="Rudment_hybrid_motif"/>
</dbReference>
<proteinExistence type="inferred from homology"/>
<dbReference type="InterPro" id="IPR011761">
    <property type="entry name" value="ATP-grasp"/>
</dbReference>
<dbReference type="NCBIfam" id="TIGR00877">
    <property type="entry name" value="purD"/>
    <property type="match status" value="1"/>
</dbReference>
<dbReference type="PANTHER" id="PTHR43472">
    <property type="entry name" value="PHOSPHORIBOSYLAMINE--GLYCINE LIGASE"/>
    <property type="match status" value="1"/>
</dbReference>
<dbReference type="InterPro" id="IPR020560">
    <property type="entry name" value="PRibGlycinamide_synth_C-dom"/>
</dbReference>
<evidence type="ECO:0000256" key="2">
    <source>
        <dbReference type="ARBA" id="ARBA00013255"/>
    </source>
</evidence>
<dbReference type="UniPathway" id="UPA00074">
    <property type="reaction ID" value="UER00125"/>
</dbReference>
<dbReference type="InterPro" id="IPR016185">
    <property type="entry name" value="PreATP-grasp_dom_sf"/>
</dbReference>
<dbReference type="SUPFAM" id="SSF52440">
    <property type="entry name" value="PreATP-grasp domain"/>
    <property type="match status" value="1"/>
</dbReference>
<evidence type="ECO:0000256" key="7">
    <source>
        <dbReference type="ARBA" id="ARBA00038345"/>
    </source>
</evidence>
<dbReference type="InterPro" id="IPR037123">
    <property type="entry name" value="PRibGlycinamide_synth_C_sf"/>
</dbReference>
<dbReference type="GO" id="GO:0005524">
    <property type="term" value="F:ATP binding"/>
    <property type="evidence" value="ECO:0007669"/>
    <property type="project" value="UniProtKB-KW"/>
</dbReference>
<dbReference type="Pfam" id="PF02844">
    <property type="entry name" value="GARS_N"/>
    <property type="match status" value="1"/>
</dbReference>
<dbReference type="AlphaFoldDB" id="A0A6J7AH59"/>
<dbReference type="EMBL" id="CAFABE010000065">
    <property type="protein sequence ID" value="CAB4831808.1"/>
    <property type="molecule type" value="Genomic_DNA"/>
</dbReference>
<protein>
    <recommendedName>
        <fullName evidence="2">phosphoribosylamine--glycine ligase</fullName>
        <ecNumber evidence="2">6.3.4.13</ecNumber>
    </recommendedName>
    <alternativeName>
        <fullName evidence="8">Glycinamide ribonucleotide synthetase</fullName>
    </alternativeName>
    <alternativeName>
        <fullName evidence="9">Phosphoribosylglycinamide synthetase</fullName>
    </alternativeName>
</protein>
<evidence type="ECO:0000313" key="12">
    <source>
        <dbReference type="EMBL" id="CAB4871979.1"/>
    </source>
</evidence>
<keyword evidence="3" id="KW-0436">Ligase</keyword>
<keyword evidence="6" id="KW-0067">ATP-binding</keyword>
<dbReference type="SUPFAM" id="SSF51246">
    <property type="entry name" value="Rudiment single hybrid motif"/>
    <property type="match status" value="1"/>
</dbReference>
<dbReference type="InterPro" id="IPR013815">
    <property type="entry name" value="ATP_grasp_subdomain_1"/>
</dbReference>
<evidence type="ECO:0000256" key="5">
    <source>
        <dbReference type="ARBA" id="ARBA00022755"/>
    </source>
</evidence>
<sequence length="429" mass="44971">MSARRSAVVVGSGGREHALARALAACGADVVVTPGNPGMPDTLNGASITCDAREASDLEADLFVIGPEVPLVEGLADQLRDMGRLVVGPGAQGAQVEGSKAFMKELLRDAHVPTAAFWSVSTVEEAEEVLSTLSPPYVIKTDGLAAGKGVLVTLDRAEALRDVEEKLSGRSFGAAGSTVVIEEGLEGPECSLIALCDGTTAVPCAPAQDFKRLLDEDEGPNTGGMGAYSPMPDVDDVLTKELMEVAVLPTLKELKARGIDYRGVLYAGLMLTKTGPKVIEFNVRFGDPETQVILPRFKNDLFDVLRGVASGQIAEIPEFRDERAVTVVLAAANYPGTPVLGAEIRGLASNGQLAEPIEGVTVFHAGTTRVAPQGPFLVNGGRVLAVTGVGATLEEARAKAYRGASSIEFEGMQRRNDIAARAAKEEGHR</sequence>
<dbReference type="GO" id="GO:0006189">
    <property type="term" value="P:'de novo' IMP biosynthetic process"/>
    <property type="evidence" value="ECO:0007669"/>
    <property type="project" value="UniProtKB-UniPathway"/>
</dbReference>
<feature type="domain" description="ATP-grasp" evidence="10">
    <location>
        <begin position="104"/>
        <end position="310"/>
    </location>
</feature>
<evidence type="ECO:0000256" key="8">
    <source>
        <dbReference type="ARBA" id="ARBA00042242"/>
    </source>
</evidence>
<name>A0A6J7AH59_9ZZZZ</name>
<comment type="similarity">
    <text evidence="7">Belongs to the GARS family.</text>
</comment>
<dbReference type="PROSITE" id="PS50975">
    <property type="entry name" value="ATP_GRASP"/>
    <property type="match status" value="1"/>
</dbReference>
<evidence type="ECO:0000259" key="10">
    <source>
        <dbReference type="PROSITE" id="PS50975"/>
    </source>
</evidence>
<dbReference type="EMBL" id="CAFBPM010000006">
    <property type="protein sequence ID" value="CAB5019785.1"/>
    <property type="molecule type" value="Genomic_DNA"/>
</dbReference>